<sequence length="249" mass="28930">MVLKKLIRKFGTRKSGQKWQWHKIINTDFSGIFTIEGFWNTKNDVIYAEHSSEIPADLREALVVKFPSGVMLWGAISSKGLMPQSCPINFTQLLRDQLPLDKRKRIYMAGDLYAKFLREEAIPTINEVVKNLSEVIFQDDQDSKHRTKVAMDVVSDHFEERIEPNDGDTKFADVWPIENIWGILKEKTRGKKFQNLDLLVDFINSEWRKISPDQCEADQVHFTALLRETSFLDKNCLHLTNKLLDVVDF</sequence>
<evidence type="ECO:0000313" key="1">
    <source>
        <dbReference type="EMBL" id="CAF1215940.1"/>
    </source>
</evidence>
<comment type="caution">
    <text evidence="1">The sequence shown here is derived from an EMBL/GenBank/DDBJ whole genome shotgun (WGS) entry which is preliminary data.</text>
</comment>
<dbReference type="AlphaFoldDB" id="A0A814X8K7"/>
<dbReference type="InterPro" id="IPR036397">
    <property type="entry name" value="RNaseH_sf"/>
</dbReference>
<gene>
    <name evidence="1" type="ORF">GPM918_LOCUS24450</name>
    <name evidence="2" type="ORF">SRO942_LOCUS24451</name>
</gene>
<dbReference type="EMBL" id="CAJNOQ010009117">
    <property type="protein sequence ID" value="CAF1215940.1"/>
    <property type="molecule type" value="Genomic_DNA"/>
</dbReference>
<evidence type="ECO:0000313" key="2">
    <source>
        <dbReference type="EMBL" id="CAF3979775.1"/>
    </source>
</evidence>
<name>A0A814X8K7_9BILA</name>
<accession>A0A814X8K7</accession>
<dbReference type="OrthoDB" id="8122262at2759"/>
<evidence type="ECO:0000313" key="3">
    <source>
        <dbReference type="Proteomes" id="UP000663829"/>
    </source>
</evidence>
<dbReference type="EMBL" id="CAJOBC010009119">
    <property type="protein sequence ID" value="CAF3979775.1"/>
    <property type="molecule type" value="Genomic_DNA"/>
</dbReference>
<dbReference type="Proteomes" id="UP000681722">
    <property type="component" value="Unassembled WGS sequence"/>
</dbReference>
<organism evidence="1 3">
    <name type="scientific">Didymodactylos carnosus</name>
    <dbReference type="NCBI Taxonomy" id="1234261"/>
    <lineage>
        <taxon>Eukaryota</taxon>
        <taxon>Metazoa</taxon>
        <taxon>Spiralia</taxon>
        <taxon>Gnathifera</taxon>
        <taxon>Rotifera</taxon>
        <taxon>Eurotatoria</taxon>
        <taxon>Bdelloidea</taxon>
        <taxon>Philodinida</taxon>
        <taxon>Philodinidae</taxon>
        <taxon>Didymodactylos</taxon>
    </lineage>
</organism>
<protein>
    <submittedName>
        <fullName evidence="1">Uncharacterized protein</fullName>
    </submittedName>
</protein>
<keyword evidence="3" id="KW-1185">Reference proteome</keyword>
<proteinExistence type="predicted"/>
<reference evidence="1" key="1">
    <citation type="submission" date="2021-02" db="EMBL/GenBank/DDBJ databases">
        <authorList>
            <person name="Nowell W R."/>
        </authorList>
    </citation>
    <scope>NUCLEOTIDE SEQUENCE</scope>
</reference>
<dbReference type="Proteomes" id="UP000663829">
    <property type="component" value="Unassembled WGS sequence"/>
</dbReference>
<dbReference type="GO" id="GO:0003676">
    <property type="term" value="F:nucleic acid binding"/>
    <property type="evidence" value="ECO:0007669"/>
    <property type="project" value="InterPro"/>
</dbReference>
<dbReference type="Gene3D" id="3.30.420.10">
    <property type="entry name" value="Ribonuclease H-like superfamily/Ribonuclease H"/>
    <property type="match status" value="1"/>
</dbReference>